<sequence length="393" mass="44200">MIQILTPTNKQPFQRNNNNLATIEVTGKTDNTGTLKITANPTKGGTFLQLETQIVEGTFAQKITLQAGYYYLETEANSEKKGVFCAVGEVFMIIGHSFTEDYGTIASDDERIIMPDSLFHPMWEKAPYENSGFISMKDFSLQNVKTFEHEYQVLSTIKQGIWGKLGNELIKKFDVPICFLNAGFGGSNLEHWYKAMYSIPFEHPFIQYSKGMPYSKAKNILNTIVPKTGIRAVICIHGDNDNAHPDKDLIANYYQKIISKFRTDSGIANLPFVLSLSATNLPAWQGLVDGALLALKTIPYTTQGAEIYKFPDSLRIEDKLHLNPFGETETARQLAEIIGTKEFLIKNPPFTVNVLDPPTQKNTMLEYLKTAIIFLSVASAIFFTIKNYKKWIS</sequence>
<name>A0ABU5S838_9BACT</name>
<keyword evidence="1" id="KW-0812">Transmembrane</keyword>
<proteinExistence type="predicted"/>
<dbReference type="InterPro" id="IPR036514">
    <property type="entry name" value="SGNH_hydro_sf"/>
</dbReference>
<comment type="caution">
    <text evidence="2">The sequence shown here is derived from an EMBL/GenBank/DDBJ whole genome shotgun (WGS) entry which is preliminary data.</text>
</comment>
<dbReference type="RefSeq" id="WP_323697921.1">
    <property type="nucleotide sequence ID" value="NZ_JAYGIL010000021.1"/>
</dbReference>
<dbReference type="SUPFAM" id="SSF52266">
    <property type="entry name" value="SGNH hydrolase"/>
    <property type="match status" value="1"/>
</dbReference>
<dbReference type="Gene3D" id="3.40.50.1110">
    <property type="entry name" value="SGNH hydrolase"/>
    <property type="match status" value="1"/>
</dbReference>
<organism evidence="2 3">
    <name type="scientific">Arcicella gelida</name>
    <dbReference type="NCBI Taxonomy" id="2984195"/>
    <lineage>
        <taxon>Bacteria</taxon>
        <taxon>Pseudomonadati</taxon>
        <taxon>Bacteroidota</taxon>
        <taxon>Cytophagia</taxon>
        <taxon>Cytophagales</taxon>
        <taxon>Flectobacillaceae</taxon>
        <taxon>Arcicella</taxon>
    </lineage>
</organism>
<keyword evidence="1" id="KW-1133">Transmembrane helix</keyword>
<evidence type="ECO:0000256" key="1">
    <source>
        <dbReference type="SAM" id="Phobius"/>
    </source>
</evidence>
<reference evidence="2 3" key="1">
    <citation type="submission" date="2023-12" db="EMBL/GenBank/DDBJ databases">
        <title>Novel species of the genus Arcicella isolated from rivers.</title>
        <authorList>
            <person name="Lu H."/>
        </authorList>
    </citation>
    <scope>NUCLEOTIDE SEQUENCE [LARGE SCALE GENOMIC DNA]</scope>
    <source>
        <strain evidence="2 3">DC2W</strain>
    </source>
</reference>
<dbReference type="EMBL" id="JAYGIL010000021">
    <property type="protein sequence ID" value="MEA5404516.1"/>
    <property type="molecule type" value="Genomic_DNA"/>
</dbReference>
<evidence type="ECO:0000313" key="2">
    <source>
        <dbReference type="EMBL" id="MEA5404516.1"/>
    </source>
</evidence>
<evidence type="ECO:0000313" key="3">
    <source>
        <dbReference type="Proteomes" id="UP001303899"/>
    </source>
</evidence>
<feature type="transmembrane region" description="Helical" evidence="1">
    <location>
        <begin position="367"/>
        <end position="385"/>
    </location>
</feature>
<accession>A0ABU5S838</accession>
<dbReference type="Proteomes" id="UP001303899">
    <property type="component" value="Unassembled WGS sequence"/>
</dbReference>
<keyword evidence="3" id="KW-1185">Reference proteome</keyword>
<gene>
    <name evidence="2" type="ORF">VB776_16405</name>
</gene>
<keyword evidence="1" id="KW-0472">Membrane</keyword>
<protein>
    <submittedName>
        <fullName evidence="2">Sialate O-acetylesterase</fullName>
    </submittedName>
</protein>